<keyword evidence="5" id="KW-0809">Transit peptide</keyword>
<evidence type="ECO:0000313" key="9">
    <source>
        <dbReference type="EMBL" id="SNX73388.1"/>
    </source>
</evidence>
<evidence type="ECO:0000256" key="7">
    <source>
        <dbReference type="ARBA" id="ARBA00038897"/>
    </source>
</evidence>
<dbReference type="InterPro" id="IPR006094">
    <property type="entry name" value="Oxid_FAD_bind_N"/>
</dbReference>
<dbReference type="Gene3D" id="1.10.45.10">
    <property type="entry name" value="Vanillyl-alcohol Oxidase, Chain A, domain 4"/>
    <property type="match status" value="1"/>
</dbReference>
<evidence type="ECO:0000256" key="5">
    <source>
        <dbReference type="ARBA" id="ARBA00022946"/>
    </source>
</evidence>
<dbReference type="InterPro" id="IPR004113">
    <property type="entry name" value="FAD-bd_oxidored_4_C"/>
</dbReference>
<dbReference type="Gene3D" id="3.30.465.10">
    <property type="match status" value="1"/>
</dbReference>
<dbReference type="InterPro" id="IPR036318">
    <property type="entry name" value="FAD-bd_PCMH-like_sf"/>
</dbReference>
<evidence type="ECO:0000256" key="6">
    <source>
        <dbReference type="ARBA" id="ARBA00023002"/>
    </source>
</evidence>
<dbReference type="FunFam" id="3.30.465.10:FF:000016">
    <property type="entry name" value="probable D-lactate dehydrogenase, mitochondrial"/>
    <property type="match status" value="1"/>
</dbReference>
<evidence type="ECO:0000256" key="2">
    <source>
        <dbReference type="ARBA" id="ARBA00008000"/>
    </source>
</evidence>
<accession>A0A285D247</accession>
<dbReference type="InterPro" id="IPR016171">
    <property type="entry name" value="Vanillyl_alc_oxidase_C-sub2"/>
</dbReference>
<keyword evidence="10" id="KW-1185">Reference proteome</keyword>
<protein>
    <recommendedName>
        <fullName evidence="7">D-lactate dehydrogenase (cytochrome)</fullName>
        <ecNumber evidence="7">1.1.2.4</ecNumber>
    </recommendedName>
</protein>
<reference evidence="10" key="1">
    <citation type="submission" date="2017-08" db="EMBL/GenBank/DDBJ databases">
        <authorList>
            <person name="Varghese N."/>
            <person name="Submissions S."/>
        </authorList>
    </citation>
    <scope>NUCLEOTIDE SEQUENCE [LARGE SCALE GENOMIC DNA]</scope>
    <source>
        <strain evidence="10">JA234</strain>
    </source>
</reference>
<dbReference type="GO" id="GO:0071949">
    <property type="term" value="F:FAD binding"/>
    <property type="evidence" value="ECO:0007669"/>
    <property type="project" value="InterPro"/>
</dbReference>
<feature type="domain" description="FAD-binding PCMH-type" evidence="8">
    <location>
        <begin position="32"/>
        <end position="209"/>
    </location>
</feature>
<name>A0A285D247_9RHOB</name>
<organism evidence="9 10">
    <name type="scientific">Cereibacter ovatus</name>
    <dbReference type="NCBI Taxonomy" id="439529"/>
    <lineage>
        <taxon>Bacteria</taxon>
        <taxon>Pseudomonadati</taxon>
        <taxon>Pseudomonadota</taxon>
        <taxon>Alphaproteobacteria</taxon>
        <taxon>Rhodobacterales</taxon>
        <taxon>Paracoccaceae</taxon>
        <taxon>Cereibacter</taxon>
    </lineage>
</organism>
<dbReference type="Pfam" id="PF01565">
    <property type="entry name" value="FAD_binding_4"/>
    <property type="match status" value="1"/>
</dbReference>
<keyword evidence="3" id="KW-0285">Flavoprotein</keyword>
<comment type="cofactor">
    <cofactor evidence="1">
        <name>FAD</name>
        <dbReference type="ChEBI" id="CHEBI:57692"/>
    </cofactor>
</comment>
<keyword evidence="6" id="KW-0560">Oxidoreductase</keyword>
<dbReference type="PANTHER" id="PTHR11748">
    <property type="entry name" value="D-LACTATE DEHYDROGENASE"/>
    <property type="match status" value="1"/>
</dbReference>
<dbReference type="OrthoDB" id="9811557at2"/>
<dbReference type="FunFam" id="1.10.45.10:FF:000001">
    <property type="entry name" value="D-lactate dehydrogenase mitochondrial"/>
    <property type="match status" value="1"/>
</dbReference>
<dbReference type="InterPro" id="IPR016164">
    <property type="entry name" value="FAD-linked_Oxase-like_C"/>
</dbReference>
<evidence type="ECO:0000256" key="1">
    <source>
        <dbReference type="ARBA" id="ARBA00001974"/>
    </source>
</evidence>
<dbReference type="AlphaFoldDB" id="A0A285D247"/>
<gene>
    <name evidence="9" type="ORF">SAMN05878503_11557</name>
</gene>
<dbReference type="EMBL" id="OAOQ01000015">
    <property type="protein sequence ID" value="SNX73388.1"/>
    <property type="molecule type" value="Genomic_DNA"/>
</dbReference>
<keyword evidence="4" id="KW-0274">FAD</keyword>
<sequence length="451" mass="47768">MTIQRLRDLLGDRLLTSDAARAQHAENEAWYPTALPDAVARPLTTREVSRILAICHEDGLPVVAQGARSSLEGHHLAIRGGIALDLTGMDRVLAIHPEDLDAVVQPGVTREALNAHLRDTGLFFPVDPGANATLGGMAATRASGTTAVRYGTMREAVLALEVVQACGTVIRTGSRARKSATGYDLTHLFVGSEGTLGVITELTLRLFGQPEAQSAAICRFPSVDKAVATVIATIQLGLPVARIELVDEMMVRGFNLHAKAGLPEQPHLFVEFHGSEAGVAETAAQFGGIAADHGGQDFTWSVRPEERRALWSMRHNAHAATRSLRPGARVVSTDVCVPISALAEAVAVAQHEGRARGLTQAIVGHVGDGNFHCGILVDPADAAEMRQVKAFTELLSDLALRLGGVISGEHGIGMGKITKMQAQHGAALGTMRALKQALDPRDILNPGKLLP</sequence>
<dbReference type="PROSITE" id="PS51387">
    <property type="entry name" value="FAD_PCMH"/>
    <property type="match status" value="1"/>
</dbReference>
<dbReference type="PANTHER" id="PTHR11748:SF111">
    <property type="entry name" value="D-LACTATE DEHYDROGENASE, MITOCHONDRIAL-RELATED"/>
    <property type="match status" value="1"/>
</dbReference>
<dbReference type="InterPro" id="IPR016169">
    <property type="entry name" value="FAD-bd_PCMH_sub2"/>
</dbReference>
<evidence type="ECO:0000259" key="8">
    <source>
        <dbReference type="PROSITE" id="PS51387"/>
    </source>
</evidence>
<dbReference type="FunFam" id="3.30.70.2740:FF:000001">
    <property type="entry name" value="D-lactate dehydrogenase mitochondrial"/>
    <property type="match status" value="1"/>
</dbReference>
<dbReference type="SUPFAM" id="SSF56176">
    <property type="entry name" value="FAD-binding/transporter-associated domain-like"/>
    <property type="match status" value="1"/>
</dbReference>
<dbReference type="Gene3D" id="3.30.70.2740">
    <property type="match status" value="1"/>
</dbReference>
<dbReference type="RefSeq" id="WP_097031296.1">
    <property type="nucleotide sequence ID" value="NZ_OAOQ01000015.1"/>
</dbReference>
<dbReference type="Proteomes" id="UP000219467">
    <property type="component" value="Unassembled WGS sequence"/>
</dbReference>
<dbReference type="GO" id="GO:0008720">
    <property type="term" value="F:D-lactate dehydrogenase (NAD+) activity"/>
    <property type="evidence" value="ECO:0007669"/>
    <property type="project" value="TreeGrafter"/>
</dbReference>
<dbReference type="GO" id="GO:1903457">
    <property type="term" value="P:lactate catabolic process"/>
    <property type="evidence" value="ECO:0007669"/>
    <property type="project" value="TreeGrafter"/>
</dbReference>
<proteinExistence type="inferred from homology"/>
<dbReference type="Pfam" id="PF02913">
    <property type="entry name" value="FAD-oxidase_C"/>
    <property type="match status" value="1"/>
</dbReference>
<comment type="similarity">
    <text evidence="2">Belongs to the FAD-binding oxidoreductase/transferase type 4 family.</text>
</comment>
<dbReference type="SUPFAM" id="SSF55103">
    <property type="entry name" value="FAD-linked oxidases, C-terminal domain"/>
    <property type="match status" value="1"/>
</dbReference>
<evidence type="ECO:0000256" key="4">
    <source>
        <dbReference type="ARBA" id="ARBA00022827"/>
    </source>
</evidence>
<dbReference type="InterPro" id="IPR016166">
    <property type="entry name" value="FAD-bd_PCMH"/>
</dbReference>
<evidence type="ECO:0000256" key="3">
    <source>
        <dbReference type="ARBA" id="ARBA00022630"/>
    </source>
</evidence>
<evidence type="ECO:0000313" key="10">
    <source>
        <dbReference type="Proteomes" id="UP000219467"/>
    </source>
</evidence>
<dbReference type="EC" id="1.1.2.4" evidence="7"/>
<dbReference type="GO" id="GO:0004458">
    <property type="term" value="F:D-lactate dehydrogenase (cytochrome) activity"/>
    <property type="evidence" value="ECO:0007669"/>
    <property type="project" value="UniProtKB-EC"/>
</dbReference>